<proteinExistence type="predicted"/>
<reference evidence="1 2" key="1">
    <citation type="submission" date="2020-12" db="EMBL/GenBank/DDBJ databases">
        <title>Metabolic potential, ecology and presence of endohyphal bacteria is reflected in genomic diversity of Mucoromycotina.</title>
        <authorList>
            <person name="Muszewska A."/>
            <person name="Okrasinska A."/>
            <person name="Steczkiewicz K."/>
            <person name="Drgas O."/>
            <person name="Orlowska M."/>
            <person name="Perlinska-Lenart U."/>
            <person name="Aleksandrzak-Piekarczyk T."/>
            <person name="Szatraj K."/>
            <person name="Zielenkiewicz U."/>
            <person name="Pilsyk S."/>
            <person name="Malc E."/>
            <person name="Mieczkowski P."/>
            <person name="Kruszewska J.S."/>
            <person name="Biernat P."/>
            <person name="Pawlowska J."/>
        </authorList>
    </citation>
    <scope>NUCLEOTIDE SEQUENCE [LARGE SCALE GENOMIC DNA]</scope>
    <source>
        <strain evidence="1 2">CBS 142.35</strain>
    </source>
</reference>
<evidence type="ECO:0000313" key="1">
    <source>
        <dbReference type="EMBL" id="KAG2219217.1"/>
    </source>
</evidence>
<dbReference type="SUPFAM" id="SSF82199">
    <property type="entry name" value="SET domain"/>
    <property type="match status" value="1"/>
</dbReference>
<sequence>VLDSFKKKICARCLCVHPTRFFSLHCHGCDQVYFCSQECYEQGNHHFSSSTTSSKSSILTPLWICSALRKLATLKKVDRHEKSVAKLVLLIYWQREKEQMSTLSSSSFEKGGNDNNNDKENADIVILSSTFEQVTALESHYNDWSQPVKQDWYRTQQFLEKQLVGKYDNKEDIMHLISKIESNSFGIYLNDNKNKGEPVGRALFPIASLFNHDCNNNCEAEQITEDQDTLEQFEQKEEIVPDPKNPEQVIRRYYYPDVFSQTRGNFRSMLIRTVQQVNPDDPLTISYIDSSLPVSARRQKLKQDYYFDCQCARCINELSVKKL</sequence>
<dbReference type="Proteomes" id="UP000646827">
    <property type="component" value="Unassembled WGS sequence"/>
</dbReference>
<feature type="non-terminal residue" evidence="1">
    <location>
        <position position="1"/>
    </location>
</feature>
<name>A0A8H7VHM1_9FUNG</name>
<gene>
    <name evidence="1" type="ORF">INT45_004577</name>
</gene>
<dbReference type="PANTHER" id="PTHR12197">
    <property type="entry name" value="HISTONE-LYSINE N-METHYLTRANSFERASE SMYD"/>
    <property type="match status" value="1"/>
</dbReference>
<dbReference type="AlphaFoldDB" id="A0A8H7VHM1"/>
<comment type="caution">
    <text evidence="1">The sequence shown here is derived from an EMBL/GenBank/DDBJ whole genome shotgun (WGS) entry which is preliminary data.</text>
</comment>
<accession>A0A8H7VHM1</accession>
<dbReference type="EMBL" id="JAEPRB010000189">
    <property type="protein sequence ID" value="KAG2219217.1"/>
    <property type="molecule type" value="Genomic_DNA"/>
</dbReference>
<dbReference type="PANTHER" id="PTHR12197:SF294">
    <property type="entry name" value="POTENTIAL PROTEIN LYSINE METHYLTRANSFERASE SET6"/>
    <property type="match status" value="1"/>
</dbReference>
<protein>
    <recommendedName>
        <fullName evidence="3">SET domain-containing protein</fullName>
    </recommendedName>
</protein>
<evidence type="ECO:0000313" key="2">
    <source>
        <dbReference type="Proteomes" id="UP000646827"/>
    </source>
</evidence>
<dbReference type="GO" id="GO:0005634">
    <property type="term" value="C:nucleus"/>
    <property type="evidence" value="ECO:0007669"/>
    <property type="project" value="TreeGrafter"/>
</dbReference>
<dbReference type="OrthoDB" id="5945798at2759"/>
<keyword evidence="2" id="KW-1185">Reference proteome</keyword>
<dbReference type="InterPro" id="IPR050869">
    <property type="entry name" value="H3K4_H4K5_MeTrfase"/>
</dbReference>
<organism evidence="1 2">
    <name type="scientific">Circinella minor</name>
    <dbReference type="NCBI Taxonomy" id="1195481"/>
    <lineage>
        <taxon>Eukaryota</taxon>
        <taxon>Fungi</taxon>
        <taxon>Fungi incertae sedis</taxon>
        <taxon>Mucoromycota</taxon>
        <taxon>Mucoromycotina</taxon>
        <taxon>Mucoromycetes</taxon>
        <taxon>Mucorales</taxon>
        <taxon>Lichtheimiaceae</taxon>
        <taxon>Circinella</taxon>
    </lineage>
</organism>
<dbReference type="InterPro" id="IPR046341">
    <property type="entry name" value="SET_dom_sf"/>
</dbReference>
<dbReference type="Gene3D" id="2.170.270.10">
    <property type="entry name" value="SET domain"/>
    <property type="match status" value="1"/>
</dbReference>
<evidence type="ECO:0008006" key="3">
    <source>
        <dbReference type="Google" id="ProtNLM"/>
    </source>
</evidence>